<dbReference type="SUPFAM" id="SSF56801">
    <property type="entry name" value="Acetyl-CoA synthetase-like"/>
    <property type="match status" value="1"/>
</dbReference>
<dbReference type="Pfam" id="PF00501">
    <property type="entry name" value="AMP-binding"/>
    <property type="match status" value="1"/>
</dbReference>
<dbReference type="InterPro" id="IPR045851">
    <property type="entry name" value="AMP-bd_C_sf"/>
</dbReference>
<dbReference type="InterPro" id="IPR040097">
    <property type="entry name" value="FAAL/FAAC"/>
</dbReference>
<dbReference type="Proteomes" id="UP000517916">
    <property type="component" value="Unassembled WGS sequence"/>
</dbReference>
<proteinExistence type="inferred from homology"/>
<dbReference type="EMBL" id="JACJID010000001">
    <property type="protein sequence ID" value="MBA8924215.1"/>
    <property type="molecule type" value="Genomic_DNA"/>
</dbReference>
<gene>
    <name evidence="4" type="ORF">BC739_001412</name>
</gene>
<dbReference type="Gene3D" id="3.40.50.12780">
    <property type="entry name" value="N-terminal domain of ligase-like"/>
    <property type="match status" value="1"/>
</dbReference>
<evidence type="ECO:0000256" key="2">
    <source>
        <dbReference type="ARBA" id="ARBA00022598"/>
    </source>
</evidence>
<accession>A0ABR6BBH2</accession>
<protein>
    <submittedName>
        <fullName evidence="4">Acyl-CoA synthetase (AMP-forming)/AMP-acid ligase II</fullName>
    </submittedName>
</protein>
<comment type="similarity">
    <text evidence="1">Belongs to the ATP-dependent AMP-binding enzyme family.</text>
</comment>
<dbReference type="PANTHER" id="PTHR22754">
    <property type="entry name" value="DISCO-INTERACTING PROTEIN 2 DIP2 -RELATED"/>
    <property type="match status" value="1"/>
</dbReference>
<dbReference type="GO" id="GO:0016874">
    <property type="term" value="F:ligase activity"/>
    <property type="evidence" value="ECO:0007669"/>
    <property type="project" value="UniProtKB-KW"/>
</dbReference>
<sequence>MTDSHPVRREAAVDTLATMIQRHASRTPTQPACVMLGRDGQPVETLTYGDLDRRARSVAAALRRRTTQGDRVLVWQPSGLDFVISFFGCAYAGLVAVPIPYPESLTGGTRFLSRVQSIVKDASPVLALTTPAAAELRSQYDLGGLELATVDQLTRTPAEEWTASDTAASDLAFLQYTSGSTSAPKGAMIAHENVLENFAAVAGAMRVSTDPAIAARFRTVSWLPLFHDMGLAKLLLPMYLGGTAVLMAPTTFIMRPLVWLEAIDRHRAVMCSAPNFAYDLCVTRTTPEQRERLDLSCWEYALNGAEPVRAESLERFRQAFRPAGFRDTAFMPCYGLAEATVYVSGGRRPEDRRLVTVDSDLLEDKGIVREDPGAQRKLVPCGRVPENLTVRIVDPQTCEPCPPDKVGEIWVAGASIAQGYWGQPEATAAKFHWKVPGVAGSFLRTGDLGFFSEGHLIILGRLDDLIIIDGRNHYPSDVELTVTASHPALASNRCAAFRYEVDGESRLGVVAEVARRFRVVPDGPAESRKSGEVTEAELLQAVRQRVAEEHQLGVAAVTLLKPGGLPTTTSGKVQRRHSRQLFLEGALRTW</sequence>
<reference evidence="4 5" key="1">
    <citation type="submission" date="2020-08" db="EMBL/GenBank/DDBJ databases">
        <title>Genomic Encyclopedia of Archaeal and Bacterial Type Strains, Phase II (KMG-II): from individual species to whole genera.</title>
        <authorList>
            <person name="Goeker M."/>
        </authorList>
    </citation>
    <scope>NUCLEOTIDE SEQUENCE [LARGE SCALE GENOMIC DNA]</scope>
    <source>
        <strain evidence="4 5">DSM 43850</strain>
    </source>
</reference>
<evidence type="ECO:0000259" key="3">
    <source>
        <dbReference type="Pfam" id="PF00501"/>
    </source>
</evidence>
<dbReference type="PANTHER" id="PTHR22754:SF32">
    <property type="entry name" value="DISCO-INTERACTING PROTEIN 2"/>
    <property type="match status" value="1"/>
</dbReference>
<dbReference type="RefSeq" id="WP_182836653.1">
    <property type="nucleotide sequence ID" value="NZ_BAAABQ010000079.1"/>
</dbReference>
<dbReference type="PROSITE" id="PS00455">
    <property type="entry name" value="AMP_BINDING"/>
    <property type="match status" value="1"/>
</dbReference>
<keyword evidence="5" id="KW-1185">Reference proteome</keyword>
<evidence type="ECO:0000313" key="4">
    <source>
        <dbReference type="EMBL" id="MBA8924215.1"/>
    </source>
</evidence>
<feature type="domain" description="AMP-dependent synthetase/ligase" evidence="3">
    <location>
        <begin position="21"/>
        <end position="421"/>
    </location>
</feature>
<organism evidence="4 5">
    <name type="scientific">Kutzneria viridogrisea</name>
    <dbReference type="NCBI Taxonomy" id="47990"/>
    <lineage>
        <taxon>Bacteria</taxon>
        <taxon>Bacillati</taxon>
        <taxon>Actinomycetota</taxon>
        <taxon>Actinomycetes</taxon>
        <taxon>Pseudonocardiales</taxon>
        <taxon>Pseudonocardiaceae</taxon>
        <taxon>Kutzneria</taxon>
    </lineage>
</organism>
<evidence type="ECO:0000313" key="5">
    <source>
        <dbReference type="Proteomes" id="UP000517916"/>
    </source>
</evidence>
<name>A0ABR6BBH2_9PSEU</name>
<dbReference type="InterPro" id="IPR000873">
    <property type="entry name" value="AMP-dep_synth/lig_dom"/>
</dbReference>
<evidence type="ECO:0000256" key="1">
    <source>
        <dbReference type="ARBA" id="ARBA00006432"/>
    </source>
</evidence>
<dbReference type="InterPro" id="IPR042099">
    <property type="entry name" value="ANL_N_sf"/>
</dbReference>
<dbReference type="Gene3D" id="3.30.300.30">
    <property type="match status" value="1"/>
</dbReference>
<dbReference type="CDD" id="cd05931">
    <property type="entry name" value="FAAL"/>
    <property type="match status" value="1"/>
</dbReference>
<keyword evidence="2 4" id="KW-0436">Ligase</keyword>
<dbReference type="InterPro" id="IPR020845">
    <property type="entry name" value="AMP-binding_CS"/>
</dbReference>
<comment type="caution">
    <text evidence="4">The sequence shown here is derived from an EMBL/GenBank/DDBJ whole genome shotgun (WGS) entry which is preliminary data.</text>
</comment>